<organism evidence="4 5">
    <name type="scientific">Candidatus Phocaeicola excrementipullorum</name>
    <dbReference type="NCBI Taxonomy" id="2838731"/>
    <lineage>
        <taxon>Bacteria</taxon>
        <taxon>Pseudomonadati</taxon>
        <taxon>Bacteroidota</taxon>
        <taxon>Bacteroidia</taxon>
        <taxon>Bacteroidales</taxon>
        <taxon>Bacteroidaceae</taxon>
        <taxon>Phocaeicola</taxon>
    </lineage>
</organism>
<accession>A0A948X675</accession>
<reference evidence="4" key="1">
    <citation type="journal article" date="2021" name="PeerJ">
        <title>Extensive microbial diversity within the chicken gut microbiome revealed by metagenomics and culture.</title>
        <authorList>
            <person name="Gilroy R."/>
            <person name="Ravi A."/>
            <person name="Getino M."/>
            <person name="Pursley I."/>
            <person name="Horton D.L."/>
            <person name="Alikhan N.F."/>
            <person name="Baker D."/>
            <person name="Gharbi K."/>
            <person name="Hall N."/>
            <person name="Watson M."/>
            <person name="Adriaenssens E.M."/>
            <person name="Foster-Nyarko E."/>
            <person name="Jarju S."/>
            <person name="Secka A."/>
            <person name="Antonio M."/>
            <person name="Oren A."/>
            <person name="Chaudhuri R.R."/>
            <person name="La Ragione R."/>
            <person name="Hildebrand F."/>
            <person name="Pallen M.J."/>
        </authorList>
    </citation>
    <scope>NUCLEOTIDE SEQUENCE</scope>
    <source>
        <strain evidence="4">8470</strain>
    </source>
</reference>
<dbReference type="AlphaFoldDB" id="A0A948X675"/>
<name>A0A948X675_9BACT</name>
<evidence type="ECO:0000313" key="4">
    <source>
        <dbReference type="EMBL" id="MBU3856153.1"/>
    </source>
</evidence>
<proteinExistence type="predicted"/>
<evidence type="ECO:0000259" key="3">
    <source>
        <dbReference type="Pfam" id="PF16344"/>
    </source>
</evidence>
<evidence type="ECO:0000259" key="2">
    <source>
        <dbReference type="Pfam" id="PF04773"/>
    </source>
</evidence>
<evidence type="ECO:0000256" key="1">
    <source>
        <dbReference type="SAM" id="Phobius"/>
    </source>
</evidence>
<keyword evidence="1" id="KW-0812">Transmembrane</keyword>
<dbReference type="PIRSF" id="PIRSF018266">
    <property type="entry name" value="FecR"/>
    <property type="match status" value="1"/>
</dbReference>
<keyword evidence="1" id="KW-1133">Transmembrane helix</keyword>
<protein>
    <submittedName>
        <fullName evidence="4">FecR family protein</fullName>
    </submittedName>
</protein>
<dbReference type="Gene3D" id="2.60.120.1440">
    <property type="match status" value="1"/>
</dbReference>
<dbReference type="Pfam" id="PF16344">
    <property type="entry name" value="FecR_C"/>
    <property type="match status" value="1"/>
</dbReference>
<dbReference type="GO" id="GO:0016989">
    <property type="term" value="F:sigma factor antagonist activity"/>
    <property type="evidence" value="ECO:0007669"/>
    <property type="project" value="TreeGrafter"/>
</dbReference>
<dbReference type="InterPro" id="IPR032508">
    <property type="entry name" value="FecR_C"/>
</dbReference>
<sequence length="364" mass="41911">MKKLRQQTYKVLRILLQYFRQAEVTESPEEVDRIWEQIKKETALRKKMKRQRIFYISTYAAAAIAILVIIGVSIFGKYQSGNDYDWLEKYAMIADSATTIKSINDIKLKLSNGKEVFIQPNSTIAYTSKNTLMVNTDTVYYDQGLSKGKDVDQIITPSGKQTQVVLADGTRLWVNANTRVIYPHKFKNNLREIFVDGEIYIEVAHNDKVPFSVKTKDFNVEVLGTKFNVFSYQEEDLSSVVLVEGSVKVENKSLNNKALTPGQLINIKDGNLGKPVKVNVNKYISWIDNLLIYKEEPLEKVLPRLEHYYGKKFVITNDIKDIRISGKLELKERLDKVLHTLSFSFPVTFKEEGDTVWVMKEKDN</sequence>
<dbReference type="PANTHER" id="PTHR30273:SF2">
    <property type="entry name" value="PROTEIN FECR"/>
    <property type="match status" value="1"/>
</dbReference>
<dbReference type="Proteomes" id="UP000784286">
    <property type="component" value="Unassembled WGS sequence"/>
</dbReference>
<dbReference type="InterPro" id="IPR006860">
    <property type="entry name" value="FecR"/>
</dbReference>
<dbReference type="Gene3D" id="3.55.50.30">
    <property type="match status" value="1"/>
</dbReference>
<feature type="domain" description="FecR protein" evidence="2">
    <location>
        <begin position="152"/>
        <end position="248"/>
    </location>
</feature>
<dbReference type="PANTHER" id="PTHR30273">
    <property type="entry name" value="PERIPLASMIC SIGNAL SENSOR AND SIGMA FACTOR ACTIVATOR FECR-RELATED"/>
    <property type="match status" value="1"/>
</dbReference>
<evidence type="ECO:0000313" key="5">
    <source>
        <dbReference type="Proteomes" id="UP000784286"/>
    </source>
</evidence>
<dbReference type="EMBL" id="JAHLFJ010000059">
    <property type="protein sequence ID" value="MBU3856153.1"/>
    <property type="molecule type" value="Genomic_DNA"/>
</dbReference>
<reference evidence="4" key="2">
    <citation type="submission" date="2021-04" db="EMBL/GenBank/DDBJ databases">
        <authorList>
            <person name="Gilroy R."/>
        </authorList>
    </citation>
    <scope>NUCLEOTIDE SEQUENCE</scope>
    <source>
        <strain evidence="4">8470</strain>
    </source>
</reference>
<dbReference type="Pfam" id="PF04773">
    <property type="entry name" value="FecR"/>
    <property type="match status" value="1"/>
</dbReference>
<gene>
    <name evidence="4" type="ORF">H9928_06300</name>
</gene>
<feature type="domain" description="Protein FecR C-terminal" evidence="3">
    <location>
        <begin position="291"/>
        <end position="358"/>
    </location>
</feature>
<feature type="transmembrane region" description="Helical" evidence="1">
    <location>
        <begin position="53"/>
        <end position="75"/>
    </location>
</feature>
<keyword evidence="1" id="KW-0472">Membrane</keyword>
<dbReference type="InterPro" id="IPR012373">
    <property type="entry name" value="Ferrdict_sens_TM"/>
</dbReference>
<comment type="caution">
    <text evidence="4">The sequence shown here is derived from an EMBL/GenBank/DDBJ whole genome shotgun (WGS) entry which is preliminary data.</text>
</comment>